<proteinExistence type="predicted"/>
<gene>
    <name evidence="1" type="ORF">AREALGSMS7_03073</name>
</gene>
<name>A0A221UYR2_9FLAO</name>
<accession>A0A221UYR2</accession>
<dbReference type="KEGG" id="aalg:AREALGSMS7_03073"/>
<dbReference type="AlphaFoldDB" id="A0A221UYR2"/>
<dbReference type="Proteomes" id="UP000204551">
    <property type="component" value="Chromosome"/>
</dbReference>
<protein>
    <submittedName>
        <fullName evidence="1">Heavy metal transporter</fullName>
    </submittedName>
</protein>
<organism evidence="1 2">
    <name type="scientific">Arenibacter algicola</name>
    <dbReference type="NCBI Taxonomy" id="616991"/>
    <lineage>
        <taxon>Bacteria</taxon>
        <taxon>Pseudomonadati</taxon>
        <taxon>Bacteroidota</taxon>
        <taxon>Flavobacteriia</taxon>
        <taxon>Flavobacteriales</taxon>
        <taxon>Flavobacteriaceae</taxon>
        <taxon>Arenibacter</taxon>
    </lineage>
</organism>
<sequence length="89" mass="10449">MRALAKIKNLESDTCKHIIVRNLSRILDIRILDIDIETRTLSFLYQNNSTFAKVKRELFHIGFPITQCTYQESKQRTGHVQYMESTVAF</sequence>
<dbReference type="RefSeq" id="WP_157730838.1">
    <property type="nucleotide sequence ID" value="NZ_CP022515.1"/>
</dbReference>
<evidence type="ECO:0000313" key="2">
    <source>
        <dbReference type="Proteomes" id="UP000204551"/>
    </source>
</evidence>
<evidence type="ECO:0000313" key="1">
    <source>
        <dbReference type="EMBL" id="ASO06504.1"/>
    </source>
</evidence>
<dbReference type="EMBL" id="CP022515">
    <property type="protein sequence ID" value="ASO06504.1"/>
    <property type="molecule type" value="Genomic_DNA"/>
</dbReference>
<reference evidence="1 2" key="1">
    <citation type="submission" date="2017-07" db="EMBL/GenBank/DDBJ databases">
        <title>Genome Sequence of Arenibacter algicola Strain SMS7 Isolated from a culture of the Diatom Skeletonema marinoi.</title>
        <authorList>
            <person name="Topel M."/>
            <person name="Pinder M.I.M."/>
            <person name="Johansson O.N."/>
            <person name="Kourtchenko O."/>
            <person name="Godhe A."/>
            <person name="Clarke A.K."/>
        </authorList>
    </citation>
    <scope>NUCLEOTIDE SEQUENCE [LARGE SCALE GENOMIC DNA]</scope>
    <source>
        <strain evidence="1 2">SMS7</strain>
    </source>
</reference>